<evidence type="ECO:0000313" key="1">
    <source>
        <dbReference type="EMBL" id="EEC02771.1"/>
    </source>
</evidence>
<evidence type="ECO:0000313" key="3">
    <source>
        <dbReference type="Proteomes" id="UP000001555"/>
    </source>
</evidence>
<reference evidence="1 3" key="1">
    <citation type="submission" date="2008-03" db="EMBL/GenBank/DDBJ databases">
        <title>Annotation of Ixodes scapularis.</title>
        <authorList>
            <consortium name="Ixodes scapularis Genome Project Consortium"/>
            <person name="Caler E."/>
            <person name="Hannick L.I."/>
            <person name="Bidwell S."/>
            <person name="Joardar V."/>
            <person name="Thiagarajan M."/>
            <person name="Amedeo P."/>
            <person name="Galinsky K.J."/>
            <person name="Schobel S."/>
            <person name="Inman J."/>
            <person name="Hostetler J."/>
            <person name="Miller J."/>
            <person name="Hammond M."/>
            <person name="Megy K."/>
            <person name="Lawson D."/>
            <person name="Kodira C."/>
            <person name="Sutton G."/>
            <person name="Meyer J."/>
            <person name="Hill C.A."/>
            <person name="Birren B."/>
            <person name="Nene V."/>
            <person name="Collins F."/>
            <person name="Alarcon-Chaidez F."/>
            <person name="Wikel S."/>
            <person name="Strausberg R."/>
        </authorList>
    </citation>
    <scope>NUCLEOTIDE SEQUENCE [LARGE SCALE GENOMIC DNA]</scope>
    <source>
        <strain evidence="3">Wikel</strain>
        <strain evidence="1">Wikel colony</strain>
    </source>
</reference>
<dbReference type="EMBL" id="DS655394">
    <property type="protein sequence ID" value="EEC02771.1"/>
    <property type="molecule type" value="Genomic_DNA"/>
</dbReference>
<proteinExistence type="predicted"/>
<dbReference type="EMBL" id="ABJB010959809">
    <property type="status" value="NOT_ANNOTATED_CDS"/>
    <property type="molecule type" value="Genomic_DNA"/>
</dbReference>
<dbReference type="HOGENOM" id="CLU_2148562_0_0_1"/>
<organism>
    <name type="scientific">Ixodes scapularis</name>
    <name type="common">Black-legged tick</name>
    <name type="synonym">Deer tick</name>
    <dbReference type="NCBI Taxonomy" id="6945"/>
    <lineage>
        <taxon>Eukaryota</taxon>
        <taxon>Metazoa</taxon>
        <taxon>Ecdysozoa</taxon>
        <taxon>Arthropoda</taxon>
        <taxon>Chelicerata</taxon>
        <taxon>Arachnida</taxon>
        <taxon>Acari</taxon>
        <taxon>Parasitiformes</taxon>
        <taxon>Ixodida</taxon>
        <taxon>Ixodoidea</taxon>
        <taxon>Ixodidae</taxon>
        <taxon>Ixodinae</taxon>
        <taxon>Ixodes</taxon>
    </lineage>
</organism>
<dbReference type="VEuPathDB" id="VectorBase:ISCW001966"/>
<sequence length="112" mass="11670">MKQEDGGDLAAESSASVLAEERVKSRAASSGRTSAFTPVPVAAEKSCSPVETAAPAAAVMGTQLFRPFLPAMFPALEPALFCRSLTDFALNPAALPMFCELIVRTVLPLASV</sequence>
<dbReference type="PaxDb" id="6945-B7P849"/>
<dbReference type="EnsemblMetazoa" id="ISCW001966-RA">
    <property type="protein sequence ID" value="ISCW001966-PA"/>
    <property type="gene ID" value="ISCW001966"/>
</dbReference>
<name>B7P849_IXOSC</name>
<dbReference type="InParanoid" id="B7P849"/>
<dbReference type="Proteomes" id="UP000001555">
    <property type="component" value="Unassembled WGS sequence"/>
</dbReference>
<accession>B7P849</accession>
<keyword evidence="3" id="KW-1185">Reference proteome</keyword>
<protein>
    <submittedName>
        <fullName evidence="1 2">Uncharacterized protein</fullName>
    </submittedName>
</protein>
<evidence type="ECO:0000313" key="2">
    <source>
        <dbReference type="EnsemblMetazoa" id="ISCW001966-PA"/>
    </source>
</evidence>
<gene>
    <name evidence="1" type="ORF">IscW_ISCW001966</name>
</gene>
<reference evidence="2" key="2">
    <citation type="submission" date="2020-05" db="UniProtKB">
        <authorList>
            <consortium name="EnsemblMetazoa"/>
        </authorList>
    </citation>
    <scope>IDENTIFICATION</scope>
    <source>
        <strain evidence="2">wikel</strain>
    </source>
</reference>
<dbReference type="AlphaFoldDB" id="B7P849"/>
<dbReference type="VEuPathDB" id="VectorBase:ISCI001966"/>